<feature type="domain" description="Integrase catalytic" evidence="1">
    <location>
        <begin position="255"/>
        <end position="467"/>
    </location>
</feature>
<dbReference type="Gene3D" id="3.30.420.10">
    <property type="entry name" value="Ribonuclease H-like superfamily/Ribonuclease H"/>
    <property type="match status" value="1"/>
</dbReference>
<evidence type="ECO:0000259" key="1">
    <source>
        <dbReference type="PROSITE" id="PS50994"/>
    </source>
</evidence>
<comment type="caution">
    <text evidence="2">The sequence shown here is derived from an EMBL/GenBank/DDBJ whole genome shotgun (WGS) entry which is preliminary data.</text>
</comment>
<gene>
    <name evidence="2" type="ORF">QE399_001310</name>
</gene>
<name>A0ABU1I9H4_9BURK</name>
<keyword evidence="3" id="KW-1185">Reference proteome</keyword>
<dbReference type="EMBL" id="JAVIZX010000001">
    <property type="protein sequence ID" value="MDR6213621.1"/>
    <property type="molecule type" value="Genomic_DNA"/>
</dbReference>
<dbReference type="InterPro" id="IPR012337">
    <property type="entry name" value="RNaseH-like_sf"/>
</dbReference>
<evidence type="ECO:0000313" key="3">
    <source>
        <dbReference type="Proteomes" id="UP001267710"/>
    </source>
</evidence>
<proteinExistence type="predicted"/>
<organism evidence="2 3">
    <name type="scientific">Paracidovorax wautersii</name>
    <dbReference type="NCBI Taxonomy" id="1177982"/>
    <lineage>
        <taxon>Bacteria</taxon>
        <taxon>Pseudomonadati</taxon>
        <taxon>Pseudomonadota</taxon>
        <taxon>Betaproteobacteria</taxon>
        <taxon>Burkholderiales</taxon>
        <taxon>Comamonadaceae</taxon>
        <taxon>Paracidovorax</taxon>
    </lineage>
</organism>
<accession>A0ABU1I9H4</accession>
<dbReference type="PROSITE" id="PS50994">
    <property type="entry name" value="INTEGRASE"/>
    <property type="match status" value="1"/>
</dbReference>
<protein>
    <submittedName>
        <fullName evidence="2">Transposase</fullName>
    </submittedName>
</protein>
<dbReference type="InterPro" id="IPR001584">
    <property type="entry name" value="Integrase_cat-core"/>
</dbReference>
<dbReference type="SUPFAM" id="SSF53098">
    <property type="entry name" value="Ribonuclease H-like"/>
    <property type="match status" value="1"/>
</dbReference>
<evidence type="ECO:0000313" key="2">
    <source>
        <dbReference type="EMBL" id="MDR6213621.1"/>
    </source>
</evidence>
<dbReference type="InterPro" id="IPR036397">
    <property type="entry name" value="RNaseH_sf"/>
</dbReference>
<dbReference type="Proteomes" id="UP001267710">
    <property type="component" value="Unassembled WGS sequence"/>
</dbReference>
<reference evidence="2 3" key="1">
    <citation type="submission" date="2023-08" db="EMBL/GenBank/DDBJ databases">
        <title>Functional and genomic diversity of the sorghum phyllosphere microbiome.</title>
        <authorList>
            <person name="Shade A."/>
        </authorList>
    </citation>
    <scope>NUCLEOTIDE SEQUENCE [LARGE SCALE GENOMIC DNA]</scope>
    <source>
        <strain evidence="2 3">SORGH_AS_0335</strain>
    </source>
</reference>
<sequence>MVRFSFRKGLRFKQAQGSTMWTLMRQTVTSQLQFECENTGEIVMLSPAQVYERMQDGRWIVDEASLGLTKELLYLATPRDFSSLTEKEQAPVKRKLAYLEGVKRLQGEDQADVLCSPAAITKVIQVVAEELSDARPPHWATCWRWWNDYKGTQCFSKVIDGRQRNGYKTDVVQFSVFEEIVNEIFLTPQRMPGKAVVDAINDRIYRMNQGVGTDQQLTPPAPATVYRWLNNLCRKVVDEARLGKAYTKRELRTVTGTVKVDDLLQRVEVDHTPIDLLVVCTKTRMVLGRPWLTLILDRKSRMVLGFYISFHAPSAYSVLYALRMAIQPKDSLIAAIPGIRNPWPARGIPRLLVLDNGMDLHSNALENFALEAAIEIQYCGAANPEMKGAIERMFRTLSHDLFHQMPGTVFHCVEARGDYPSEKLAAIDINVLNNVLIKWIVDVYHSTPHRGRDMQGRTPLAVWQELEGKRIFELPAYPRQLDLIVGQIATRTVFSYGVQYDNVFYNSEILQTLPEQTSKKTIVQIRVYEHDISYIDVLMPGTTEYVRVPAIDADDCRGINRHAHILVMRIVKKRYGDQWTQQQLRATRAEVRQMIEDGVLPQGGQT</sequence>